<organism evidence="3 4">
    <name type="scientific">Klenkia sesuvii</name>
    <dbReference type="NCBI Taxonomy" id="3103137"/>
    <lineage>
        <taxon>Bacteria</taxon>
        <taxon>Bacillati</taxon>
        <taxon>Actinomycetota</taxon>
        <taxon>Actinomycetes</taxon>
        <taxon>Geodermatophilales</taxon>
        <taxon>Geodermatophilaceae</taxon>
        <taxon>Klenkia</taxon>
    </lineage>
</organism>
<evidence type="ECO:0000313" key="3">
    <source>
        <dbReference type="EMBL" id="MEI4270630.1"/>
    </source>
</evidence>
<dbReference type="Gene3D" id="3.90.76.10">
    <property type="entry name" value="Dipeptide-binding Protein, Domain 1"/>
    <property type="match status" value="1"/>
</dbReference>
<feature type="chain" id="PRO_5046985066" evidence="1">
    <location>
        <begin position="19"/>
        <end position="578"/>
    </location>
</feature>
<feature type="domain" description="Solute-binding protein family 5" evidence="2">
    <location>
        <begin position="100"/>
        <end position="484"/>
    </location>
</feature>
<dbReference type="InterPro" id="IPR039424">
    <property type="entry name" value="SBP_5"/>
</dbReference>
<protein>
    <submittedName>
        <fullName evidence="3">ABC transporter family substrate-binding protein</fullName>
    </submittedName>
</protein>
<dbReference type="SUPFAM" id="SSF53850">
    <property type="entry name" value="Periplasmic binding protein-like II"/>
    <property type="match status" value="1"/>
</dbReference>
<dbReference type="Gene3D" id="3.10.105.10">
    <property type="entry name" value="Dipeptide-binding Protein, Domain 3"/>
    <property type="match status" value="1"/>
</dbReference>
<dbReference type="EMBL" id="JBAPLU010000002">
    <property type="protein sequence ID" value="MEI4270630.1"/>
    <property type="molecule type" value="Genomic_DNA"/>
</dbReference>
<dbReference type="CDD" id="cd08501">
    <property type="entry name" value="PBP2_Lpqw"/>
    <property type="match status" value="1"/>
</dbReference>
<evidence type="ECO:0000313" key="4">
    <source>
        <dbReference type="Proteomes" id="UP001361570"/>
    </source>
</evidence>
<dbReference type="PIRSF" id="PIRSF002741">
    <property type="entry name" value="MppA"/>
    <property type="match status" value="1"/>
</dbReference>
<evidence type="ECO:0000256" key="1">
    <source>
        <dbReference type="SAM" id="SignalP"/>
    </source>
</evidence>
<keyword evidence="4" id="KW-1185">Reference proteome</keyword>
<keyword evidence="1" id="KW-0732">Signal</keyword>
<dbReference type="PANTHER" id="PTHR30290:SF65">
    <property type="entry name" value="MONOACYL PHOSPHATIDYLINOSITOL TETRAMANNOSIDE-BINDING PROTEIN LPQW-RELATED"/>
    <property type="match status" value="1"/>
</dbReference>
<accession>A0ABU8DPN7</accession>
<dbReference type="PANTHER" id="PTHR30290">
    <property type="entry name" value="PERIPLASMIC BINDING COMPONENT OF ABC TRANSPORTER"/>
    <property type="match status" value="1"/>
</dbReference>
<dbReference type="Gene3D" id="3.40.190.10">
    <property type="entry name" value="Periplasmic binding protein-like II"/>
    <property type="match status" value="1"/>
</dbReference>
<sequence length="578" mass="61798">MKFSKRGAVLVSTGVAGAMVLSACGGGSGSGGDSESSGEGRVVFGESTDFPENLFPNIAAGNATSTANIIHGILPGAFNALPDFSIVYNEDLLTEEPTLDTSSGAQVNTYQISPDAVWSDGTPITAADFEFTWRSSRSGDPADGGCPANLSTTGYEQIASVEGSGDDDKTVTVTYETPFSDWQSLFSGDFGGGILPAHLMDDDDPAVLCDTLTKGWPVSEGIVGDISGGPWQLTADNIDVGSQIVILTPNPEWWGEPTGLAQLIIQNIGNDPTTAVQGIRSGELGVIYPQPQLDLVDQIEGLEPNVSSEITFGLSFEHLDFNTTYGPLGELAVRQAFTMALDRQEIVDQTVGQFSSDAEVLQNRIYFNNQPQYQDTAPDEYKTQNTELAKQTLEGAGWVLGPDGVYAKNGQRLTVQIDTTTNNPLRQTTIEVMIPQLAEAGIEATFNANPDIFESAESPTSLEAGGFQAAVFAWVGSPFRAATQSIYSQPQGDNVQQNYSRQGTQEIDDLFAQFVSEPDPDRQAELGNEIDALLWGQVATVPLYQKPTFIAYQSSISGVEDNSTQAGPLWNSDTWTVQ</sequence>
<dbReference type="RefSeq" id="WP_336402772.1">
    <property type="nucleotide sequence ID" value="NZ_JBAPLU010000002.1"/>
</dbReference>
<feature type="signal peptide" evidence="1">
    <location>
        <begin position="1"/>
        <end position="18"/>
    </location>
</feature>
<gene>
    <name evidence="3" type="ORF">TEK04_02740</name>
</gene>
<reference evidence="3 4" key="1">
    <citation type="submission" date="2024-03" db="EMBL/GenBank/DDBJ databases">
        <title>Draft genome sequence of Klenkia sp. LSe6-5.</title>
        <authorList>
            <person name="Duangmal K."/>
            <person name="Chantavorakit T."/>
        </authorList>
    </citation>
    <scope>NUCLEOTIDE SEQUENCE [LARGE SCALE GENOMIC DNA]</scope>
    <source>
        <strain evidence="3 4">LSe6-5</strain>
    </source>
</reference>
<proteinExistence type="predicted"/>
<evidence type="ECO:0000259" key="2">
    <source>
        <dbReference type="Pfam" id="PF00496"/>
    </source>
</evidence>
<comment type="caution">
    <text evidence="3">The sequence shown here is derived from an EMBL/GenBank/DDBJ whole genome shotgun (WGS) entry which is preliminary data.</text>
</comment>
<dbReference type="PROSITE" id="PS51257">
    <property type="entry name" value="PROKAR_LIPOPROTEIN"/>
    <property type="match status" value="1"/>
</dbReference>
<name>A0ABU8DPN7_9ACTN</name>
<dbReference type="Pfam" id="PF00496">
    <property type="entry name" value="SBP_bac_5"/>
    <property type="match status" value="1"/>
</dbReference>
<dbReference type="InterPro" id="IPR000914">
    <property type="entry name" value="SBP_5_dom"/>
</dbReference>
<dbReference type="InterPro" id="IPR030678">
    <property type="entry name" value="Peptide/Ni-bd"/>
</dbReference>
<dbReference type="Proteomes" id="UP001361570">
    <property type="component" value="Unassembled WGS sequence"/>
</dbReference>